<proteinExistence type="predicted"/>
<accession>A0A3B1DBW4</accession>
<evidence type="ECO:0008006" key="2">
    <source>
        <dbReference type="Google" id="ProtNLM"/>
    </source>
</evidence>
<dbReference type="EMBL" id="UOGI01000179">
    <property type="protein sequence ID" value="VAX33488.1"/>
    <property type="molecule type" value="Genomic_DNA"/>
</dbReference>
<name>A0A3B1DBW4_9ZZZZ</name>
<gene>
    <name evidence="1" type="ORF">MNBD_NITROSPIRAE03-672</name>
</gene>
<dbReference type="AlphaFoldDB" id="A0A3B1DBW4"/>
<protein>
    <recommendedName>
        <fullName evidence="2">ISAzo13 family transposase</fullName>
    </recommendedName>
</protein>
<organism evidence="1">
    <name type="scientific">hydrothermal vent metagenome</name>
    <dbReference type="NCBI Taxonomy" id="652676"/>
    <lineage>
        <taxon>unclassified sequences</taxon>
        <taxon>metagenomes</taxon>
        <taxon>ecological metagenomes</taxon>
    </lineage>
</organism>
<feature type="non-terminal residue" evidence="1">
    <location>
        <position position="174"/>
    </location>
</feature>
<sequence>MKRKGVSKEWLKVFSTLNEAQKRWIAGVEACELGYGGITKVSEATGLSRTTITEGVKEVKGRKELTISERIRGEGGGRKLSTDFDRKLVKSLEDILSETTAGDPMSAIRWTCKSVRKIAGQLCKMGHDVSYRTVHRVLVEMGYSLQGNRKALSRENNPDRDRQFRIINRKVTQF</sequence>
<dbReference type="InterPro" id="IPR011518">
    <property type="entry name" value="Transposase_36"/>
</dbReference>
<reference evidence="1" key="1">
    <citation type="submission" date="2018-06" db="EMBL/GenBank/DDBJ databases">
        <authorList>
            <person name="Zhirakovskaya E."/>
        </authorList>
    </citation>
    <scope>NUCLEOTIDE SEQUENCE</scope>
</reference>
<evidence type="ECO:0000313" key="1">
    <source>
        <dbReference type="EMBL" id="VAX33488.1"/>
    </source>
</evidence>
<dbReference type="Pfam" id="PF07592">
    <property type="entry name" value="DDE_Tnp_ISAZ013"/>
    <property type="match status" value="1"/>
</dbReference>